<evidence type="ECO:0000313" key="2">
    <source>
        <dbReference type="EMBL" id="CAK9870044.1"/>
    </source>
</evidence>
<feature type="region of interest" description="Disordered" evidence="1">
    <location>
        <begin position="63"/>
        <end position="94"/>
    </location>
</feature>
<accession>A0ABP1B5Q6</accession>
<proteinExistence type="predicted"/>
<name>A0ABP1B5Q6_9BRYO</name>
<protein>
    <submittedName>
        <fullName evidence="2">Uncharacterized protein</fullName>
    </submittedName>
</protein>
<evidence type="ECO:0000256" key="1">
    <source>
        <dbReference type="SAM" id="MobiDB-lite"/>
    </source>
</evidence>
<evidence type="ECO:0000313" key="3">
    <source>
        <dbReference type="Proteomes" id="UP001497522"/>
    </source>
</evidence>
<dbReference type="EMBL" id="OZ023720">
    <property type="protein sequence ID" value="CAK9870044.1"/>
    <property type="molecule type" value="Genomic_DNA"/>
</dbReference>
<gene>
    <name evidence="2" type="ORF">CSSPJE1EN2_LOCUS12781</name>
</gene>
<dbReference type="Proteomes" id="UP001497522">
    <property type="component" value="Chromosome 19"/>
</dbReference>
<sequence>MNKVSFLVPTTTFLYFWRCWRFEDFEFPTERASCLLSNWTCNRQATCSPIGLATPPTIPAPIPLHPRQALPHPQIQAPPLAKQCPRQAHQRKHQ</sequence>
<reference evidence="2" key="1">
    <citation type="submission" date="2024-03" db="EMBL/GenBank/DDBJ databases">
        <authorList>
            <consortium name="ELIXIR-Norway"/>
            <consortium name="Elixir Norway"/>
        </authorList>
    </citation>
    <scope>NUCLEOTIDE SEQUENCE</scope>
</reference>
<keyword evidence="3" id="KW-1185">Reference proteome</keyword>
<organism evidence="2 3">
    <name type="scientific">Sphagnum jensenii</name>
    <dbReference type="NCBI Taxonomy" id="128206"/>
    <lineage>
        <taxon>Eukaryota</taxon>
        <taxon>Viridiplantae</taxon>
        <taxon>Streptophyta</taxon>
        <taxon>Embryophyta</taxon>
        <taxon>Bryophyta</taxon>
        <taxon>Sphagnophytina</taxon>
        <taxon>Sphagnopsida</taxon>
        <taxon>Sphagnales</taxon>
        <taxon>Sphagnaceae</taxon>
        <taxon>Sphagnum</taxon>
    </lineage>
</organism>